<feature type="domain" description="Cyclic nucleotide-binding" evidence="4">
    <location>
        <begin position="12"/>
        <end position="115"/>
    </location>
</feature>
<dbReference type="PROSITE" id="PS00042">
    <property type="entry name" value="HTH_CRP_1"/>
    <property type="match status" value="1"/>
</dbReference>
<accession>A0A4R7K405</accession>
<evidence type="ECO:0000313" key="7">
    <source>
        <dbReference type="Proteomes" id="UP000295325"/>
    </source>
</evidence>
<dbReference type="PANTHER" id="PTHR24567">
    <property type="entry name" value="CRP FAMILY TRANSCRIPTIONAL REGULATORY PROTEIN"/>
    <property type="match status" value="1"/>
</dbReference>
<dbReference type="PRINTS" id="PR00034">
    <property type="entry name" value="HTHCRP"/>
</dbReference>
<dbReference type="Pfam" id="PF13545">
    <property type="entry name" value="HTH_Crp_2"/>
    <property type="match status" value="1"/>
</dbReference>
<dbReference type="PROSITE" id="PS51063">
    <property type="entry name" value="HTH_CRP_2"/>
    <property type="match status" value="1"/>
</dbReference>
<dbReference type="Proteomes" id="UP000295325">
    <property type="component" value="Unassembled WGS sequence"/>
</dbReference>
<name>A0A4R7K405_9CLOT</name>
<dbReference type="InterPro" id="IPR036390">
    <property type="entry name" value="WH_DNA-bd_sf"/>
</dbReference>
<dbReference type="InterPro" id="IPR018490">
    <property type="entry name" value="cNMP-bd_dom_sf"/>
</dbReference>
<dbReference type="InterPro" id="IPR014710">
    <property type="entry name" value="RmlC-like_jellyroll"/>
</dbReference>
<dbReference type="InterPro" id="IPR050397">
    <property type="entry name" value="Env_Response_Regulators"/>
</dbReference>
<dbReference type="GO" id="GO:0003700">
    <property type="term" value="F:DNA-binding transcription factor activity"/>
    <property type="evidence" value="ECO:0007669"/>
    <property type="project" value="InterPro"/>
</dbReference>
<dbReference type="SUPFAM" id="SSF46785">
    <property type="entry name" value="Winged helix' DNA-binding domain"/>
    <property type="match status" value="1"/>
</dbReference>
<dbReference type="CDD" id="cd00038">
    <property type="entry name" value="CAP_ED"/>
    <property type="match status" value="1"/>
</dbReference>
<evidence type="ECO:0000256" key="1">
    <source>
        <dbReference type="ARBA" id="ARBA00023015"/>
    </source>
</evidence>
<sequence length="225" mass="25831">MDNKQYIRRLSFFSELDDESIDKILGLMIERKYKKNMIIFMEGETAEGVFFIKRGKVKIFKTTQEGKEHIIHIMSDGEIFAESCLFVGGTYPASSETIEDSEIYMIRNSDLEKLLEKYPKIAIHIISVMGRRLKLVSKQIENLALRDAYGKAAALIIQLIKDQGLELKNNIVLKTHLSRQDMGNMVGLTRETFTRALSMLKHNGAIDIDKDEIIVLNVDKLRGWM</sequence>
<dbReference type="GO" id="GO:0005829">
    <property type="term" value="C:cytosol"/>
    <property type="evidence" value="ECO:0007669"/>
    <property type="project" value="TreeGrafter"/>
</dbReference>
<dbReference type="SMART" id="SM00419">
    <property type="entry name" value="HTH_CRP"/>
    <property type="match status" value="1"/>
</dbReference>
<evidence type="ECO:0000256" key="3">
    <source>
        <dbReference type="ARBA" id="ARBA00023163"/>
    </source>
</evidence>
<dbReference type="SMART" id="SM00100">
    <property type="entry name" value="cNMP"/>
    <property type="match status" value="1"/>
</dbReference>
<dbReference type="Gene3D" id="1.10.10.10">
    <property type="entry name" value="Winged helix-like DNA-binding domain superfamily/Winged helix DNA-binding domain"/>
    <property type="match status" value="1"/>
</dbReference>
<gene>
    <name evidence="6" type="ORF">EDD71_1566</name>
</gene>
<keyword evidence="7" id="KW-1185">Reference proteome</keyword>
<dbReference type="Gene3D" id="2.60.120.10">
    <property type="entry name" value="Jelly Rolls"/>
    <property type="match status" value="1"/>
</dbReference>
<dbReference type="AlphaFoldDB" id="A0A4R7K405"/>
<dbReference type="PROSITE" id="PS50042">
    <property type="entry name" value="CNMP_BINDING_3"/>
    <property type="match status" value="1"/>
</dbReference>
<dbReference type="Pfam" id="PF00027">
    <property type="entry name" value="cNMP_binding"/>
    <property type="match status" value="1"/>
</dbReference>
<keyword evidence="1" id="KW-0805">Transcription regulation</keyword>
<dbReference type="PANTHER" id="PTHR24567:SF68">
    <property type="entry name" value="DNA-BINDING TRANSCRIPTIONAL DUAL REGULATOR CRP"/>
    <property type="match status" value="1"/>
</dbReference>
<dbReference type="SUPFAM" id="SSF51206">
    <property type="entry name" value="cAMP-binding domain-like"/>
    <property type="match status" value="1"/>
</dbReference>
<dbReference type="InterPro" id="IPR018335">
    <property type="entry name" value="Tscrpt_reg_HTH_Crp-type_CS"/>
</dbReference>
<dbReference type="OrthoDB" id="9798104at2"/>
<evidence type="ECO:0000259" key="4">
    <source>
        <dbReference type="PROSITE" id="PS50042"/>
    </source>
</evidence>
<evidence type="ECO:0000313" key="6">
    <source>
        <dbReference type="EMBL" id="TDT45640.1"/>
    </source>
</evidence>
<keyword evidence="3" id="KW-0804">Transcription</keyword>
<dbReference type="EMBL" id="SOAZ01000056">
    <property type="protein sequence ID" value="TDT45640.1"/>
    <property type="molecule type" value="Genomic_DNA"/>
</dbReference>
<protein>
    <submittedName>
        <fullName evidence="6">CRP/FNR family transcriptional regulator</fullName>
    </submittedName>
</protein>
<organism evidence="6 7">
    <name type="scientific">Fonticella tunisiensis</name>
    <dbReference type="NCBI Taxonomy" id="1096341"/>
    <lineage>
        <taxon>Bacteria</taxon>
        <taxon>Bacillati</taxon>
        <taxon>Bacillota</taxon>
        <taxon>Clostridia</taxon>
        <taxon>Eubacteriales</taxon>
        <taxon>Clostridiaceae</taxon>
        <taxon>Fonticella</taxon>
    </lineage>
</organism>
<dbReference type="RefSeq" id="WP_133629517.1">
    <property type="nucleotide sequence ID" value="NZ_SOAZ01000056.1"/>
</dbReference>
<dbReference type="InterPro" id="IPR012318">
    <property type="entry name" value="HTH_CRP"/>
</dbReference>
<proteinExistence type="predicted"/>
<comment type="caution">
    <text evidence="6">The sequence shown here is derived from an EMBL/GenBank/DDBJ whole genome shotgun (WGS) entry which is preliminary data.</text>
</comment>
<feature type="domain" description="HTH crp-type" evidence="5">
    <location>
        <begin position="146"/>
        <end position="219"/>
    </location>
</feature>
<keyword evidence="2" id="KW-0238">DNA-binding</keyword>
<dbReference type="GO" id="GO:0003677">
    <property type="term" value="F:DNA binding"/>
    <property type="evidence" value="ECO:0007669"/>
    <property type="project" value="UniProtKB-KW"/>
</dbReference>
<reference evidence="6 7" key="1">
    <citation type="submission" date="2019-03" db="EMBL/GenBank/DDBJ databases">
        <title>Genomic Encyclopedia of Type Strains, Phase IV (KMG-IV): sequencing the most valuable type-strain genomes for metagenomic binning, comparative biology and taxonomic classification.</title>
        <authorList>
            <person name="Goeker M."/>
        </authorList>
    </citation>
    <scope>NUCLEOTIDE SEQUENCE [LARGE SCALE GENOMIC DNA]</scope>
    <source>
        <strain evidence="6 7">DSM 24455</strain>
    </source>
</reference>
<dbReference type="InterPro" id="IPR000595">
    <property type="entry name" value="cNMP-bd_dom"/>
</dbReference>
<dbReference type="InterPro" id="IPR036388">
    <property type="entry name" value="WH-like_DNA-bd_sf"/>
</dbReference>
<evidence type="ECO:0000256" key="2">
    <source>
        <dbReference type="ARBA" id="ARBA00023125"/>
    </source>
</evidence>
<evidence type="ECO:0000259" key="5">
    <source>
        <dbReference type="PROSITE" id="PS51063"/>
    </source>
</evidence>